<dbReference type="Gene3D" id="1.10.443.10">
    <property type="entry name" value="Intergrase catalytic core"/>
    <property type="match status" value="1"/>
</dbReference>
<comment type="caution">
    <text evidence="3">The sequence shown here is derived from an EMBL/GenBank/DDBJ whole genome shotgun (WGS) entry which is preliminary data.</text>
</comment>
<evidence type="ECO:0000313" key="3">
    <source>
        <dbReference type="EMBL" id="MEQ2380050.1"/>
    </source>
</evidence>
<keyword evidence="4" id="KW-1185">Reference proteome</keyword>
<dbReference type="InterPro" id="IPR050090">
    <property type="entry name" value="Tyrosine_recombinase_XerCD"/>
</dbReference>
<accession>A0ABV1BYB3</accession>
<evidence type="ECO:0000313" key="4">
    <source>
        <dbReference type="Proteomes" id="UP001442364"/>
    </source>
</evidence>
<name>A0ABV1BYB3_9FIRM</name>
<dbReference type="Proteomes" id="UP001442364">
    <property type="component" value="Unassembled WGS sequence"/>
</dbReference>
<dbReference type="InterPro" id="IPR013762">
    <property type="entry name" value="Integrase-like_cat_sf"/>
</dbReference>
<sequence>MNNRPNVRNYALICIGLNSALRISDVLQLRWEDVYDFKNEHFLKHIIIIEKKTNKETRIAINDNIKQGLGMYMDSLYNIKKCDYIFNGQKKGKPLSRSQAFRIIKKAANELHMESGISCHSMRKTFGYYAWKCGTPPAILMDIYNHSSYEITRRYLGIKQDDKDSVFLNINL</sequence>
<proteinExistence type="predicted"/>
<dbReference type="PANTHER" id="PTHR30349">
    <property type="entry name" value="PHAGE INTEGRASE-RELATED"/>
    <property type="match status" value="1"/>
</dbReference>
<feature type="domain" description="Tyr recombinase" evidence="2">
    <location>
        <begin position="1"/>
        <end position="168"/>
    </location>
</feature>
<dbReference type="InterPro" id="IPR011010">
    <property type="entry name" value="DNA_brk_join_enz"/>
</dbReference>
<dbReference type="RefSeq" id="WP_349153714.1">
    <property type="nucleotide sequence ID" value="NZ_DAWDOP010000031.1"/>
</dbReference>
<dbReference type="Pfam" id="PF00589">
    <property type="entry name" value="Phage_integrase"/>
    <property type="match status" value="1"/>
</dbReference>
<dbReference type="PROSITE" id="PS51898">
    <property type="entry name" value="TYR_RECOMBINASE"/>
    <property type="match status" value="1"/>
</dbReference>
<reference evidence="3 4" key="1">
    <citation type="submission" date="2024-03" db="EMBL/GenBank/DDBJ databases">
        <title>Human intestinal bacterial collection.</title>
        <authorList>
            <person name="Pauvert C."/>
            <person name="Hitch T.C.A."/>
            <person name="Clavel T."/>
        </authorList>
    </citation>
    <scope>NUCLEOTIDE SEQUENCE [LARGE SCALE GENOMIC DNA]</scope>
    <source>
        <strain evidence="3 4">CLA-AA-H255</strain>
    </source>
</reference>
<evidence type="ECO:0000256" key="1">
    <source>
        <dbReference type="ARBA" id="ARBA00023172"/>
    </source>
</evidence>
<dbReference type="SUPFAM" id="SSF56349">
    <property type="entry name" value="DNA breaking-rejoining enzymes"/>
    <property type="match status" value="1"/>
</dbReference>
<gene>
    <name evidence="3" type="ORF">WMO14_09170</name>
</gene>
<dbReference type="InterPro" id="IPR002104">
    <property type="entry name" value="Integrase_catalytic"/>
</dbReference>
<organism evidence="3 4">
    <name type="scientific">[Lactobacillus] rogosae</name>
    <dbReference type="NCBI Taxonomy" id="706562"/>
    <lineage>
        <taxon>Bacteria</taxon>
        <taxon>Bacillati</taxon>
        <taxon>Bacillota</taxon>
        <taxon>Clostridia</taxon>
        <taxon>Lachnospirales</taxon>
        <taxon>Lachnospiraceae</taxon>
        <taxon>Lachnospira</taxon>
    </lineage>
</organism>
<keyword evidence="1" id="KW-0233">DNA recombination</keyword>
<evidence type="ECO:0000259" key="2">
    <source>
        <dbReference type="PROSITE" id="PS51898"/>
    </source>
</evidence>
<dbReference type="PANTHER" id="PTHR30349:SF82">
    <property type="entry name" value="INTEGRASE_RECOMBINASE YOEC-RELATED"/>
    <property type="match status" value="1"/>
</dbReference>
<protein>
    <submittedName>
        <fullName evidence="3">Tyrosine-type recombinase/integrase</fullName>
    </submittedName>
</protein>
<dbReference type="EMBL" id="JBBMER010000006">
    <property type="protein sequence ID" value="MEQ2380050.1"/>
    <property type="molecule type" value="Genomic_DNA"/>
</dbReference>